<evidence type="ECO:0000313" key="2">
    <source>
        <dbReference type="EMBL" id="JAI04874.1"/>
    </source>
</evidence>
<keyword evidence="1" id="KW-1133">Transmembrane helix</keyword>
<keyword evidence="1" id="KW-0812">Transmembrane</keyword>
<dbReference type="AlphaFoldDB" id="A0A0E9XT80"/>
<sequence>MGLEDTGSLHIFFSRYFFPSSIKVCVLDVLYRLVIYLWTKRYKCCIKSANYVKLTFSYCKTWVRCSDLPNFQSTFFFLVLFCEMYLNLFNHAFFPMRPPKINTSSLNVGNDLN</sequence>
<reference evidence="2" key="1">
    <citation type="submission" date="2014-11" db="EMBL/GenBank/DDBJ databases">
        <authorList>
            <person name="Amaro Gonzalez C."/>
        </authorList>
    </citation>
    <scope>NUCLEOTIDE SEQUENCE</scope>
</reference>
<organism evidence="2">
    <name type="scientific">Anguilla anguilla</name>
    <name type="common">European freshwater eel</name>
    <name type="synonym">Muraena anguilla</name>
    <dbReference type="NCBI Taxonomy" id="7936"/>
    <lineage>
        <taxon>Eukaryota</taxon>
        <taxon>Metazoa</taxon>
        <taxon>Chordata</taxon>
        <taxon>Craniata</taxon>
        <taxon>Vertebrata</taxon>
        <taxon>Euteleostomi</taxon>
        <taxon>Actinopterygii</taxon>
        <taxon>Neopterygii</taxon>
        <taxon>Teleostei</taxon>
        <taxon>Anguilliformes</taxon>
        <taxon>Anguillidae</taxon>
        <taxon>Anguilla</taxon>
    </lineage>
</organism>
<reference evidence="2" key="2">
    <citation type="journal article" date="2015" name="Fish Shellfish Immunol.">
        <title>Early steps in the European eel (Anguilla anguilla)-Vibrio vulnificus interaction in the gills: Role of the RtxA13 toxin.</title>
        <authorList>
            <person name="Callol A."/>
            <person name="Pajuelo D."/>
            <person name="Ebbesson L."/>
            <person name="Teles M."/>
            <person name="MacKenzie S."/>
            <person name="Amaro C."/>
        </authorList>
    </citation>
    <scope>NUCLEOTIDE SEQUENCE</scope>
</reference>
<keyword evidence="1" id="KW-0472">Membrane</keyword>
<dbReference type="EMBL" id="GBXM01003704">
    <property type="protein sequence ID" value="JAI04874.1"/>
    <property type="molecule type" value="Transcribed_RNA"/>
</dbReference>
<accession>A0A0E9XT80</accession>
<feature type="transmembrane region" description="Helical" evidence="1">
    <location>
        <begin position="74"/>
        <end position="94"/>
    </location>
</feature>
<feature type="transmembrane region" description="Helical" evidence="1">
    <location>
        <begin position="16"/>
        <end position="38"/>
    </location>
</feature>
<evidence type="ECO:0000256" key="1">
    <source>
        <dbReference type="SAM" id="Phobius"/>
    </source>
</evidence>
<protein>
    <submittedName>
        <fullName evidence="2">Uncharacterized protein</fullName>
    </submittedName>
</protein>
<name>A0A0E9XT80_ANGAN</name>
<proteinExistence type="predicted"/>